<evidence type="ECO:0000313" key="2">
    <source>
        <dbReference type="EMBL" id="SOC37125.1"/>
    </source>
</evidence>
<dbReference type="EMBL" id="OBQC01000003">
    <property type="protein sequence ID" value="SOC37125.1"/>
    <property type="molecule type" value="Genomic_DNA"/>
</dbReference>
<evidence type="ECO:0000256" key="1">
    <source>
        <dbReference type="SAM" id="Phobius"/>
    </source>
</evidence>
<keyword evidence="1" id="KW-0472">Membrane</keyword>
<dbReference type="AlphaFoldDB" id="A0A285U5B8"/>
<reference evidence="3" key="1">
    <citation type="submission" date="2017-08" db="EMBL/GenBank/DDBJ databases">
        <authorList>
            <person name="Varghese N."/>
            <person name="Submissions S."/>
        </authorList>
    </citation>
    <scope>NUCLEOTIDE SEQUENCE [LARGE SCALE GENOMIC DNA]</scope>
    <source>
        <strain evidence="3">JC23</strain>
    </source>
</reference>
<dbReference type="InterPro" id="IPR021598">
    <property type="entry name" value="DUF3221"/>
</dbReference>
<dbReference type="Proteomes" id="UP000219252">
    <property type="component" value="Unassembled WGS sequence"/>
</dbReference>
<dbReference type="OrthoDB" id="2730263at2"/>
<dbReference type="RefSeq" id="WP_097148711.1">
    <property type="nucleotide sequence ID" value="NZ_OBQC01000003.1"/>
</dbReference>
<name>A0A285U5B8_9BACL</name>
<dbReference type="Pfam" id="PF11518">
    <property type="entry name" value="DUF3221"/>
    <property type="match status" value="1"/>
</dbReference>
<feature type="transmembrane region" description="Helical" evidence="1">
    <location>
        <begin position="40"/>
        <end position="61"/>
    </location>
</feature>
<proteinExistence type="predicted"/>
<protein>
    <submittedName>
        <fullName evidence="2">Uncharacterized protein</fullName>
    </submittedName>
</protein>
<keyword evidence="1" id="KW-1133">Transmembrane helix</keyword>
<gene>
    <name evidence="2" type="ORF">SAMN05877842_10356</name>
</gene>
<sequence length="414" mass="48352">MNEIKKSLIKVAGDLSENKVRVRENIYKQHEKKQNYKKNLFSGIGAVALIGVLFLVTSFLINQQNDDLQLATAELFDDQIFNFDIKLNKVMGFNSDESRLEHVYENYEKDLAIYTYALSHGYEISETEMNEIYNRNMEVMFGSEESKKFWNDTFSQANITMAEFEEHLSKTSPYDGARRYLEEHYIKLYPKIDTSVANSLAVKHALPYFREHFADEIKRFKEKHDLPLYNSPIWEGQKKIGRVVAFEDNMFLVVPDATVEDIQILQTEEILEKHLEAYWYPQDEIPNLNVGDLIEVYGKTVESSRSPFVSDIWNVKMIDAYQPDTKSNNTIQLTIDKENISRVKTFVSILNWEEMKLEFTNSPNYKFEVDDIVYEIWSYSDGFVLYSSKGEYRKINEDFSIELAGYLGIGFGEN</sequence>
<organism evidence="2 3">
    <name type="scientific">Ureibacillus acetophenoni</name>
    <dbReference type="NCBI Taxonomy" id="614649"/>
    <lineage>
        <taxon>Bacteria</taxon>
        <taxon>Bacillati</taxon>
        <taxon>Bacillota</taxon>
        <taxon>Bacilli</taxon>
        <taxon>Bacillales</taxon>
        <taxon>Caryophanaceae</taxon>
        <taxon>Ureibacillus</taxon>
    </lineage>
</organism>
<evidence type="ECO:0000313" key="3">
    <source>
        <dbReference type="Proteomes" id="UP000219252"/>
    </source>
</evidence>
<keyword evidence="3" id="KW-1185">Reference proteome</keyword>
<keyword evidence="1" id="KW-0812">Transmembrane</keyword>
<accession>A0A285U5B8</accession>